<dbReference type="STRING" id="446470.Snas_1343"/>
<feature type="region of interest" description="Disordered" evidence="1">
    <location>
        <begin position="1"/>
        <end position="74"/>
    </location>
</feature>
<dbReference type="AlphaFoldDB" id="D3PUA5"/>
<evidence type="ECO:0000313" key="3">
    <source>
        <dbReference type="Proteomes" id="UP000000844"/>
    </source>
</evidence>
<dbReference type="EMBL" id="CP001778">
    <property type="protein sequence ID" value="ADD41051.1"/>
    <property type="molecule type" value="Genomic_DNA"/>
</dbReference>
<dbReference type="Proteomes" id="UP000000844">
    <property type="component" value="Chromosome"/>
</dbReference>
<reference evidence="2 3" key="1">
    <citation type="journal article" date="2009" name="Stand. Genomic Sci.">
        <title>Complete genome sequence of Stackebrandtia nassauensis type strain (LLR-40K-21).</title>
        <authorList>
            <person name="Munk C."/>
            <person name="Lapidus A."/>
            <person name="Copeland A."/>
            <person name="Jando M."/>
            <person name="Mayilraj S."/>
            <person name="Glavina Del Rio T."/>
            <person name="Nolan M."/>
            <person name="Chen F."/>
            <person name="Lucas S."/>
            <person name="Tice H."/>
            <person name="Cheng J.F."/>
            <person name="Han C."/>
            <person name="Detter J.C."/>
            <person name="Bruce D."/>
            <person name="Goodwin L."/>
            <person name="Chain P."/>
            <person name="Pitluck S."/>
            <person name="Goker M."/>
            <person name="Ovchinikova G."/>
            <person name="Pati A."/>
            <person name="Ivanova N."/>
            <person name="Mavromatis K."/>
            <person name="Chen A."/>
            <person name="Palaniappan K."/>
            <person name="Land M."/>
            <person name="Hauser L."/>
            <person name="Chang Y.J."/>
            <person name="Jeffries C.D."/>
            <person name="Bristow J."/>
            <person name="Eisen J.A."/>
            <person name="Markowitz V."/>
            <person name="Hugenholtz P."/>
            <person name="Kyrpides N.C."/>
            <person name="Klenk H.P."/>
        </authorList>
    </citation>
    <scope>NUCLEOTIDE SEQUENCE [LARGE SCALE GENOMIC DNA]</scope>
    <source>
        <strain evidence="3">DSM 44728 / CIP 108903 / NRRL B-16338 / NBRC 102104 / LLR-40K-21</strain>
    </source>
</reference>
<name>D3PUA5_STANL</name>
<feature type="compositionally biased region" description="Acidic residues" evidence="1">
    <location>
        <begin position="28"/>
        <end position="42"/>
    </location>
</feature>
<dbReference type="RefSeq" id="WP_013016622.1">
    <property type="nucleotide sequence ID" value="NC_013947.1"/>
</dbReference>
<keyword evidence="3" id="KW-1185">Reference proteome</keyword>
<gene>
    <name evidence="2" type="ordered locus">Snas_1343</name>
</gene>
<evidence type="ECO:0000313" key="2">
    <source>
        <dbReference type="EMBL" id="ADD41051.1"/>
    </source>
</evidence>
<organism evidence="2 3">
    <name type="scientific">Stackebrandtia nassauensis (strain DSM 44728 / CIP 108903 / NRRL B-16338 / NBRC 102104 / LLR-40K-21)</name>
    <dbReference type="NCBI Taxonomy" id="446470"/>
    <lineage>
        <taxon>Bacteria</taxon>
        <taxon>Bacillati</taxon>
        <taxon>Actinomycetota</taxon>
        <taxon>Actinomycetes</taxon>
        <taxon>Glycomycetales</taxon>
        <taxon>Glycomycetaceae</taxon>
        <taxon>Stackebrandtia</taxon>
    </lineage>
</organism>
<dbReference type="HOGENOM" id="CLU_2686053_0_0_11"/>
<evidence type="ECO:0000256" key="1">
    <source>
        <dbReference type="SAM" id="MobiDB-lite"/>
    </source>
</evidence>
<sequence length="74" mass="8103">MDEYDDSLDDTSHDAELEDDSAAYSEDVSYDESSWGDEDEGSSFDPPETPPTRPSWVAASSDAHRCRGTTPVTV</sequence>
<proteinExistence type="predicted"/>
<dbReference type="KEGG" id="sna:Snas_1343"/>
<accession>D3PUA5</accession>
<protein>
    <submittedName>
        <fullName evidence="2">Uncharacterized protein</fullName>
    </submittedName>
</protein>